<dbReference type="STRING" id="1314800.A0A1B7N774"/>
<keyword evidence="5" id="KW-1185">Reference proteome</keyword>
<evidence type="ECO:0000256" key="3">
    <source>
        <dbReference type="SAM" id="MobiDB-lite"/>
    </source>
</evidence>
<feature type="region of interest" description="Disordered" evidence="3">
    <location>
        <begin position="23"/>
        <end position="57"/>
    </location>
</feature>
<reference evidence="4 5" key="1">
    <citation type="submission" date="2016-06" db="EMBL/GenBank/DDBJ databases">
        <title>Comparative genomics of the ectomycorrhizal sister species Rhizopogon vinicolor and Rhizopogon vesiculosus (Basidiomycota: Boletales) reveals a divergence of the mating type B locus.</title>
        <authorList>
            <consortium name="DOE Joint Genome Institute"/>
            <person name="Mujic A.B."/>
            <person name="Kuo A."/>
            <person name="Tritt A."/>
            <person name="Lipzen A."/>
            <person name="Chen C."/>
            <person name="Johnson J."/>
            <person name="Sharma A."/>
            <person name="Barry K."/>
            <person name="Grigoriev I.V."/>
            <person name="Spatafora J.W."/>
        </authorList>
    </citation>
    <scope>NUCLEOTIDE SEQUENCE [LARGE SCALE GENOMIC DNA]</scope>
    <source>
        <strain evidence="4 5">AM-OR11-026</strain>
    </source>
</reference>
<feature type="compositionally biased region" description="Low complexity" evidence="3">
    <location>
        <begin position="403"/>
        <end position="416"/>
    </location>
</feature>
<evidence type="ECO:0008006" key="6">
    <source>
        <dbReference type="Google" id="ProtNLM"/>
    </source>
</evidence>
<feature type="repeat" description="PPR" evidence="2">
    <location>
        <begin position="235"/>
        <end position="272"/>
    </location>
</feature>
<proteinExistence type="predicted"/>
<name>A0A1B7N774_9AGAM</name>
<dbReference type="EMBL" id="KV448203">
    <property type="protein sequence ID" value="OAX40697.1"/>
    <property type="molecule type" value="Genomic_DNA"/>
</dbReference>
<dbReference type="PROSITE" id="PS51375">
    <property type="entry name" value="PPR"/>
    <property type="match status" value="1"/>
</dbReference>
<feature type="region of interest" description="Disordered" evidence="3">
    <location>
        <begin position="391"/>
        <end position="416"/>
    </location>
</feature>
<evidence type="ECO:0000256" key="1">
    <source>
        <dbReference type="ARBA" id="ARBA00022737"/>
    </source>
</evidence>
<dbReference type="InterPro" id="IPR002885">
    <property type="entry name" value="PPR_rpt"/>
</dbReference>
<feature type="compositionally biased region" description="Basic residues" evidence="3">
    <location>
        <begin position="37"/>
        <end position="47"/>
    </location>
</feature>
<dbReference type="InterPro" id="IPR051222">
    <property type="entry name" value="PPR/CCM1_RNA-binding"/>
</dbReference>
<evidence type="ECO:0000313" key="4">
    <source>
        <dbReference type="EMBL" id="OAX40697.1"/>
    </source>
</evidence>
<dbReference type="Gene3D" id="1.25.40.10">
    <property type="entry name" value="Tetratricopeptide repeat domain"/>
    <property type="match status" value="1"/>
</dbReference>
<dbReference type="PANTHER" id="PTHR47942:SF78">
    <property type="entry name" value="PENTATRICOPEPTIDE REPEAT PROTEIN (AFU_ORTHOLOGUE AFUA_4G07240)"/>
    <property type="match status" value="1"/>
</dbReference>
<protein>
    <recommendedName>
        <fullName evidence="6">Pentatricopeptide repeat-containing protein</fullName>
    </recommendedName>
</protein>
<dbReference type="InterPro" id="IPR011990">
    <property type="entry name" value="TPR-like_helical_dom_sf"/>
</dbReference>
<evidence type="ECO:0000313" key="5">
    <source>
        <dbReference type="Proteomes" id="UP000092154"/>
    </source>
</evidence>
<dbReference type="Proteomes" id="UP000092154">
    <property type="component" value="Unassembled WGS sequence"/>
</dbReference>
<evidence type="ECO:0000256" key="2">
    <source>
        <dbReference type="PROSITE-ProRule" id="PRU00708"/>
    </source>
</evidence>
<dbReference type="InParanoid" id="A0A1B7N774"/>
<dbReference type="AlphaFoldDB" id="A0A1B7N774"/>
<dbReference type="OrthoDB" id="5588846at2759"/>
<dbReference type="PANTHER" id="PTHR47942">
    <property type="entry name" value="TETRATRICOPEPTIDE REPEAT (TPR)-LIKE SUPERFAMILY PROTEIN-RELATED"/>
    <property type="match status" value="1"/>
</dbReference>
<accession>A0A1B7N774</accession>
<organism evidence="4 5">
    <name type="scientific">Rhizopogon vinicolor AM-OR11-026</name>
    <dbReference type="NCBI Taxonomy" id="1314800"/>
    <lineage>
        <taxon>Eukaryota</taxon>
        <taxon>Fungi</taxon>
        <taxon>Dikarya</taxon>
        <taxon>Basidiomycota</taxon>
        <taxon>Agaricomycotina</taxon>
        <taxon>Agaricomycetes</taxon>
        <taxon>Agaricomycetidae</taxon>
        <taxon>Boletales</taxon>
        <taxon>Suillineae</taxon>
        <taxon>Rhizopogonaceae</taxon>
        <taxon>Rhizopogon</taxon>
    </lineage>
</organism>
<gene>
    <name evidence="4" type="ORF">K503DRAFT_864428</name>
</gene>
<sequence length="738" mass="80798">MQKTFLPYVRLSRNLHQAVALAPPPSPHFESEEGKRVFSRRRRHRRGTGSLTMRDSGALSSPSVFKLPANFTPPMTELERRVLALHDVQPSSAQLEAESAHFSGYADEELFSIYEDLLQITPTQQPVEVSEPSVKPSETQQDLHIKSYLHDPAISAPHAFPIHAIDLLHKYEASGIPAPMKSYTRVISSLFSVRPVPSSPSISSTPQIPLGRVAAHAQAWDLFAHMRYVAHPTPDAHLYAIMIRACASAPLSPEPERALDLWTEMLSAGIVPTQGAYDAVIRACAKAGGGGWVSEAIRFARQMRSHFGGGTSNVGSENLQGVGGPRTWAALLDGCKRVGDLGRARWILAEAVKAQGLNDEIMQHMFHTYAAYRPPFKRSATRIVDNAGAAAATPSLPSHEDPLPSTSASPNSSSVSADVSLDFDAAPTDSYMDNIPSFSHLPPQSPGEVLAEARALFGRILQDTNSTSYSLSDAPPGPLAGKFNVTFTPRLLNAYMSVHYSHASIESTREVFDRLFSSDSNGFVGDARTYVDALERCALAKPRERDVVSKWVDRLWTRWEELEQGWVNGETRTTVTARLVERAHTAIRRVHLLTGNVDRAIALIRTFMSRYPPTALLPPARNSSSTQVDVSSPDATHKRTITLFAKPPILSTRTILSNPSSSPRPLVRLTSAVGPPDECVPPLLSFADVELLHARLVEQGRGKEVGFLKWACKAYEGALRKRREAVLGAHVSIGEDRQ</sequence>
<keyword evidence="1" id="KW-0677">Repeat</keyword>